<keyword evidence="1" id="KW-0472">Membrane</keyword>
<evidence type="ECO:0000313" key="2">
    <source>
        <dbReference type="EMBL" id="KKR13259.1"/>
    </source>
</evidence>
<dbReference type="PATRIC" id="fig|1618551.3.peg.908"/>
<sequence length="149" mass="16620">MNTKIIVIVGIILVIVVIGSFISRKKEIPQGEVEQKQIQNTLSPQTNSEGSVEVEVIPVEISDTSDLWQFKIVLNTHSVELDQDLTKITLLVDDKGNEYQSLSWEGAPPGGHHREGVLTFDSISPQPSSIELVVRDIDGIEERKFSWNL</sequence>
<evidence type="ECO:0008006" key="4">
    <source>
        <dbReference type="Google" id="ProtNLM"/>
    </source>
</evidence>
<dbReference type="AlphaFoldDB" id="A0A0G0NAT6"/>
<evidence type="ECO:0000256" key="1">
    <source>
        <dbReference type="SAM" id="Phobius"/>
    </source>
</evidence>
<keyword evidence="1" id="KW-0812">Transmembrane</keyword>
<comment type="caution">
    <text evidence="2">The sequence shown here is derived from an EMBL/GenBank/DDBJ whole genome shotgun (WGS) entry which is preliminary data.</text>
</comment>
<feature type="transmembrane region" description="Helical" evidence="1">
    <location>
        <begin position="6"/>
        <end position="23"/>
    </location>
</feature>
<keyword evidence="1" id="KW-1133">Transmembrane helix</keyword>
<protein>
    <recommendedName>
        <fullName evidence="4">DUF4352 domain-containing protein</fullName>
    </recommendedName>
</protein>
<reference evidence="2 3" key="1">
    <citation type="journal article" date="2015" name="Nature">
        <title>rRNA introns, odd ribosomes, and small enigmatic genomes across a large radiation of phyla.</title>
        <authorList>
            <person name="Brown C.T."/>
            <person name="Hug L.A."/>
            <person name="Thomas B.C."/>
            <person name="Sharon I."/>
            <person name="Castelle C.J."/>
            <person name="Singh A."/>
            <person name="Wilkins M.J."/>
            <person name="Williams K.H."/>
            <person name="Banfield J.F."/>
        </authorList>
    </citation>
    <scope>NUCLEOTIDE SEQUENCE [LARGE SCALE GENOMIC DNA]</scope>
</reference>
<dbReference type="EMBL" id="LBWQ01000021">
    <property type="protein sequence ID" value="KKR13259.1"/>
    <property type="molecule type" value="Genomic_DNA"/>
</dbReference>
<dbReference type="Proteomes" id="UP000034690">
    <property type="component" value="Unassembled WGS sequence"/>
</dbReference>
<evidence type="ECO:0000313" key="3">
    <source>
        <dbReference type="Proteomes" id="UP000034690"/>
    </source>
</evidence>
<gene>
    <name evidence="2" type="ORF">UT40_C0021G0041</name>
</gene>
<name>A0A0G0NAT6_9BACT</name>
<proteinExistence type="predicted"/>
<accession>A0A0G0NAT6</accession>
<organism evidence="2 3">
    <name type="scientific">Candidatus Woesebacteria bacterium GW2011_GWA1_39_21b</name>
    <dbReference type="NCBI Taxonomy" id="1618551"/>
    <lineage>
        <taxon>Bacteria</taxon>
        <taxon>Candidatus Woeseibacteriota</taxon>
    </lineage>
</organism>